<protein>
    <recommendedName>
        <fullName evidence="10">Endonuclease</fullName>
        <ecNumber evidence="10">3.1.30.-</ecNumber>
    </recommendedName>
</protein>
<evidence type="ECO:0000256" key="11">
    <source>
        <dbReference type="SAM" id="SignalP"/>
    </source>
</evidence>
<name>F2IDI3_FLUTR</name>
<gene>
    <name evidence="14" type="ordered locus">Fluta_0351</name>
</gene>
<accession>F2IDI3</accession>
<evidence type="ECO:0000256" key="3">
    <source>
        <dbReference type="ARBA" id="ARBA00022722"/>
    </source>
</evidence>
<dbReference type="PANTHER" id="PTHR13966:SF5">
    <property type="entry name" value="ENDONUCLEASE G, MITOCHONDRIAL"/>
    <property type="match status" value="1"/>
</dbReference>
<keyword evidence="3 10" id="KW-0540">Nuclease</keyword>
<feature type="signal peptide" evidence="11">
    <location>
        <begin position="1"/>
        <end position="20"/>
    </location>
</feature>
<reference evidence="15" key="2">
    <citation type="submission" date="2011-02" db="EMBL/GenBank/DDBJ databases">
        <title>The complete genome of Fluviicola taffensis DSM 16823.</title>
        <authorList>
            <consortium name="US DOE Joint Genome Institute (JGI-PGF)"/>
            <person name="Lucas S."/>
            <person name="Copeland A."/>
            <person name="Lapidus A."/>
            <person name="Bruce D."/>
            <person name="Goodwin L."/>
            <person name="Pitluck S."/>
            <person name="Kyrpides N."/>
            <person name="Mavromatis K."/>
            <person name="Ivanova N."/>
            <person name="Mikhailova N."/>
            <person name="Pagani I."/>
            <person name="Chertkov O."/>
            <person name="Detter J.C."/>
            <person name="Han C."/>
            <person name="Tapia R."/>
            <person name="Land M."/>
            <person name="Hauser L."/>
            <person name="Markowitz V."/>
            <person name="Cheng J.-F."/>
            <person name="Hugenholtz P."/>
            <person name="Woyke T."/>
            <person name="Wu D."/>
            <person name="Tindall B."/>
            <person name="Pomrenke H.G."/>
            <person name="Brambilla E."/>
            <person name="Klenk H.-P."/>
            <person name="Eisen J.A."/>
        </authorList>
    </citation>
    <scope>NUCLEOTIDE SEQUENCE [LARGE SCALE GENOMIC DNA]</scope>
    <source>
        <strain evidence="15">DSM 16823 / RW262 / RW262</strain>
    </source>
</reference>
<dbReference type="STRING" id="755732.Fluta_0351"/>
<evidence type="ECO:0000256" key="8">
    <source>
        <dbReference type="PIRSR" id="PIRSR640255-1"/>
    </source>
</evidence>
<dbReference type="CDD" id="cd00091">
    <property type="entry name" value="NUC"/>
    <property type="match status" value="1"/>
</dbReference>
<proteinExistence type="inferred from homology"/>
<feature type="domain" description="DNA/RNA non-specific endonuclease/pyrophosphatase/phosphodiesterase" evidence="13">
    <location>
        <begin position="60"/>
        <end position="253"/>
    </location>
</feature>
<dbReference type="KEGG" id="fte:Fluta_0351"/>
<dbReference type="EMBL" id="CP002542">
    <property type="protein sequence ID" value="AEA42359.1"/>
    <property type="molecule type" value="Genomic_DNA"/>
</dbReference>
<comment type="similarity">
    <text evidence="2 10">Belongs to the DNA/RNA non-specific endonuclease family.</text>
</comment>
<dbReference type="OrthoDB" id="9811262at2"/>
<dbReference type="SMART" id="SM00892">
    <property type="entry name" value="Endonuclease_NS"/>
    <property type="match status" value="1"/>
</dbReference>
<evidence type="ECO:0000256" key="10">
    <source>
        <dbReference type="RuleBase" id="RU366055"/>
    </source>
</evidence>
<feature type="binding site" evidence="9">
    <location>
        <position position="153"/>
    </location>
    <ligand>
        <name>Mg(2+)</name>
        <dbReference type="ChEBI" id="CHEBI:18420"/>
        <note>catalytic</note>
    </ligand>
</feature>
<dbReference type="Pfam" id="PF01223">
    <property type="entry name" value="Endonuclease_NS"/>
    <property type="match status" value="1"/>
</dbReference>
<dbReference type="eggNOG" id="COG1864">
    <property type="taxonomic scope" value="Bacteria"/>
</dbReference>
<dbReference type="InterPro" id="IPR044929">
    <property type="entry name" value="DNA/RNA_non-sp_Endonuclease_sf"/>
</dbReference>
<feature type="chain" id="PRO_5003278323" description="Endonuclease" evidence="11">
    <location>
        <begin position="21"/>
        <end position="329"/>
    </location>
</feature>
<dbReference type="EC" id="3.1.30.-" evidence="10"/>
<feature type="domain" description="ENPP1-3/EXOG-like endonuclease/phosphodiesterase" evidence="12">
    <location>
        <begin position="61"/>
        <end position="253"/>
    </location>
</feature>
<dbReference type="InterPro" id="IPR001604">
    <property type="entry name" value="Endo_G_ENPP1-like_dom"/>
</dbReference>
<dbReference type="AlphaFoldDB" id="F2IDI3"/>
<evidence type="ECO:0000259" key="12">
    <source>
        <dbReference type="SMART" id="SM00477"/>
    </source>
</evidence>
<dbReference type="GO" id="GO:0046872">
    <property type="term" value="F:metal ion binding"/>
    <property type="evidence" value="ECO:0007669"/>
    <property type="project" value="UniProtKB-KW"/>
</dbReference>
<dbReference type="GO" id="GO:0003676">
    <property type="term" value="F:nucleic acid binding"/>
    <property type="evidence" value="ECO:0007669"/>
    <property type="project" value="InterPro"/>
</dbReference>
<dbReference type="PROSITE" id="PS01070">
    <property type="entry name" value="NUCLEASE_NON_SPEC"/>
    <property type="match status" value="1"/>
</dbReference>
<dbReference type="InterPro" id="IPR018524">
    <property type="entry name" value="DNA/RNA_endonuclease_AS"/>
</dbReference>
<dbReference type="GO" id="GO:0004519">
    <property type="term" value="F:endonuclease activity"/>
    <property type="evidence" value="ECO:0007669"/>
    <property type="project" value="UniProtKB-UniRule"/>
</dbReference>
<evidence type="ECO:0000313" key="14">
    <source>
        <dbReference type="EMBL" id="AEA42359.1"/>
    </source>
</evidence>
<comment type="cofactor">
    <cofactor evidence="1 10">
        <name>Mg(2+)</name>
        <dbReference type="ChEBI" id="CHEBI:18420"/>
    </cofactor>
</comment>
<dbReference type="SMART" id="SM00477">
    <property type="entry name" value="NUC"/>
    <property type="match status" value="1"/>
</dbReference>
<evidence type="ECO:0000256" key="4">
    <source>
        <dbReference type="ARBA" id="ARBA00022723"/>
    </source>
</evidence>
<organism evidence="14 15">
    <name type="scientific">Fluviicola taffensis (strain DSM 16823 / NCIMB 13979 / RW262)</name>
    <dbReference type="NCBI Taxonomy" id="755732"/>
    <lineage>
        <taxon>Bacteria</taxon>
        <taxon>Pseudomonadati</taxon>
        <taxon>Bacteroidota</taxon>
        <taxon>Flavobacteriia</taxon>
        <taxon>Flavobacteriales</taxon>
        <taxon>Crocinitomicaceae</taxon>
        <taxon>Fluviicola</taxon>
    </lineage>
</organism>
<evidence type="ECO:0000256" key="2">
    <source>
        <dbReference type="ARBA" id="ARBA00010052"/>
    </source>
</evidence>
<dbReference type="InterPro" id="IPR040255">
    <property type="entry name" value="Non-specific_endonuclease"/>
</dbReference>
<dbReference type="RefSeq" id="WP_013685133.1">
    <property type="nucleotide sequence ID" value="NC_015321.1"/>
</dbReference>
<evidence type="ECO:0000259" key="13">
    <source>
        <dbReference type="SMART" id="SM00892"/>
    </source>
</evidence>
<evidence type="ECO:0000256" key="5">
    <source>
        <dbReference type="ARBA" id="ARBA00022759"/>
    </source>
</evidence>
<dbReference type="Proteomes" id="UP000007463">
    <property type="component" value="Chromosome"/>
</dbReference>
<dbReference type="GO" id="GO:0016787">
    <property type="term" value="F:hydrolase activity"/>
    <property type="evidence" value="ECO:0007669"/>
    <property type="project" value="UniProtKB-KW"/>
</dbReference>
<sequence precursor="true">MRTFLLIISFLFHLSGSAQSEHQKISTDTSLNLNSRMVSKAKTIRKLEIPHTNFSELVIVHTGFSLLYNETHEQASWVAYQLTKEETTKRFERTDKFLPDPKVSTETANNADYASSGYDRGHLAPAADMGWSEITVTESFYYSNMSPQEPSFNRGIWKKTEELVRNWAIENNSLYVVTGPVLTDSLKTIGENKVSVPNYYYKVILDYSEPSVKGIGFIMANAASKENPSYFAVSIDSVETITGIDFYPSLPDDQEIIIEKTLCIDCWSWSFQKKEGVAKEEPITTTKTASKKQVDRAIAVQCSGKTKAKKRCKHMTKSANGKCSQHGGD</sequence>
<dbReference type="Gene3D" id="3.40.570.10">
    <property type="entry name" value="Extracellular Endonuclease, subunit A"/>
    <property type="match status" value="1"/>
</dbReference>
<keyword evidence="11" id="KW-0732">Signal</keyword>
<evidence type="ECO:0000313" key="15">
    <source>
        <dbReference type="Proteomes" id="UP000007463"/>
    </source>
</evidence>
<dbReference type="SUPFAM" id="SSF54060">
    <property type="entry name" value="His-Me finger endonucleases"/>
    <property type="match status" value="1"/>
</dbReference>
<dbReference type="PANTHER" id="PTHR13966">
    <property type="entry name" value="ENDONUCLEASE RELATED"/>
    <property type="match status" value="1"/>
</dbReference>
<dbReference type="InterPro" id="IPR020821">
    <property type="entry name" value="ENPP1-3/EXOG-like_nuc-like"/>
</dbReference>
<keyword evidence="7" id="KW-0460">Magnesium</keyword>
<feature type="active site" description="Proton acceptor" evidence="8">
    <location>
        <position position="122"/>
    </location>
</feature>
<keyword evidence="5 10" id="KW-0255">Endonuclease</keyword>
<evidence type="ECO:0000256" key="9">
    <source>
        <dbReference type="PIRSR" id="PIRSR640255-2"/>
    </source>
</evidence>
<keyword evidence="4 9" id="KW-0479">Metal-binding</keyword>
<dbReference type="InterPro" id="IPR044925">
    <property type="entry name" value="His-Me_finger_sf"/>
</dbReference>
<evidence type="ECO:0000256" key="1">
    <source>
        <dbReference type="ARBA" id="ARBA00001946"/>
    </source>
</evidence>
<evidence type="ECO:0000256" key="7">
    <source>
        <dbReference type="ARBA" id="ARBA00022842"/>
    </source>
</evidence>
<dbReference type="HOGENOM" id="CLU_055174_2_0_10"/>
<evidence type="ECO:0000256" key="6">
    <source>
        <dbReference type="ARBA" id="ARBA00022801"/>
    </source>
</evidence>
<keyword evidence="15" id="KW-1185">Reference proteome</keyword>
<keyword evidence="6 10" id="KW-0378">Hydrolase</keyword>
<reference evidence="14 15" key="1">
    <citation type="journal article" date="2011" name="Stand. Genomic Sci.">
        <title>Complete genome sequence of the gliding freshwater bacterium Fluviicola taffensis type strain (RW262).</title>
        <authorList>
            <person name="Woyke T."/>
            <person name="Chertkov O."/>
            <person name="Lapidus A."/>
            <person name="Nolan M."/>
            <person name="Lucas S."/>
            <person name="Del Rio T.G."/>
            <person name="Tice H."/>
            <person name="Cheng J.F."/>
            <person name="Tapia R."/>
            <person name="Han C."/>
            <person name="Goodwin L."/>
            <person name="Pitluck S."/>
            <person name="Liolios K."/>
            <person name="Pagani I."/>
            <person name="Ivanova N."/>
            <person name="Huntemann M."/>
            <person name="Mavromatis K."/>
            <person name="Mikhailova N."/>
            <person name="Pati A."/>
            <person name="Chen A."/>
            <person name="Palaniappan K."/>
            <person name="Land M."/>
            <person name="Hauser L."/>
            <person name="Brambilla E.M."/>
            <person name="Rohde M."/>
            <person name="Mwirichia R."/>
            <person name="Sikorski J."/>
            <person name="Tindall B.J."/>
            <person name="Goker M."/>
            <person name="Bristow J."/>
            <person name="Eisen J.A."/>
            <person name="Markowitz V."/>
            <person name="Hugenholtz P."/>
            <person name="Klenk H.P."/>
            <person name="Kyrpides N.C."/>
        </authorList>
    </citation>
    <scope>NUCLEOTIDE SEQUENCE [LARGE SCALE GENOMIC DNA]</scope>
    <source>
        <strain evidence="15">DSM 16823 / RW262 / RW262</strain>
    </source>
</reference>